<dbReference type="PANTHER" id="PTHR23099:SF0">
    <property type="entry name" value="GERM CELL NUCLEAR ACIDIC PROTEIN"/>
    <property type="match status" value="1"/>
</dbReference>
<reference evidence="3" key="1">
    <citation type="journal article" date="2020" name="Stud. Mycol.">
        <title>101 Dothideomycetes genomes: a test case for predicting lifestyles and emergence of pathogens.</title>
        <authorList>
            <person name="Haridas S."/>
            <person name="Albert R."/>
            <person name="Binder M."/>
            <person name="Bloem J."/>
            <person name="Labutti K."/>
            <person name="Salamov A."/>
            <person name="Andreopoulos B."/>
            <person name="Baker S."/>
            <person name="Barry K."/>
            <person name="Bills G."/>
            <person name="Bluhm B."/>
            <person name="Cannon C."/>
            <person name="Castanera R."/>
            <person name="Culley D."/>
            <person name="Daum C."/>
            <person name="Ezra D."/>
            <person name="Gonzalez J."/>
            <person name="Henrissat B."/>
            <person name="Kuo A."/>
            <person name="Liang C."/>
            <person name="Lipzen A."/>
            <person name="Lutzoni F."/>
            <person name="Magnuson J."/>
            <person name="Mondo S."/>
            <person name="Nolan M."/>
            <person name="Ohm R."/>
            <person name="Pangilinan J."/>
            <person name="Park H.-J."/>
            <person name="Ramirez L."/>
            <person name="Alfaro M."/>
            <person name="Sun H."/>
            <person name="Tritt A."/>
            <person name="Yoshinaga Y."/>
            <person name="Zwiers L.-H."/>
            <person name="Turgeon B."/>
            <person name="Goodwin S."/>
            <person name="Spatafora J."/>
            <person name="Crous P."/>
            <person name="Grigoriev I."/>
        </authorList>
    </citation>
    <scope>NUCLEOTIDE SEQUENCE</scope>
    <source>
        <strain evidence="3">CBS 175.79</strain>
    </source>
</reference>
<evidence type="ECO:0000313" key="3">
    <source>
        <dbReference type="EMBL" id="KAF2011708.1"/>
    </source>
</evidence>
<dbReference type="InterPro" id="IPR006640">
    <property type="entry name" value="SprT-like_domain"/>
</dbReference>
<keyword evidence="4" id="KW-1185">Reference proteome</keyword>
<accession>A0A6A5XF18</accession>
<dbReference type="AlphaFoldDB" id="A0A6A5XF18"/>
<dbReference type="GO" id="GO:0005634">
    <property type="term" value="C:nucleus"/>
    <property type="evidence" value="ECO:0007669"/>
    <property type="project" value="TreeGrafter"/>
</dbReference>
<feature type="compositionally biased region" description="Acidic residues" evidence="1">
    <location>
        <begin position="192"/>
        <end position="204"/>
    </location>
</feature>
<dbReference type="OrthoDB" id="20772at2759"/>
<dbReference type="RefSeq" id="XP_033380047.1">
    <property type="nucleotide sequence ID" value="XM_033534160.1"/>
</dbReference>
<proteinExistence type="predicted"/>
<feature type="region of interest" description="Disordered" evidence="1">
    <location>
        <begin position="1"/>
        <end position="51"/>
    </location>
</feature>
<protein>
    <recommendedName>
        <fullName evidence="2">SprT-like domain-containing protein</fullName>
    </recommendedName>
</protein>
<organism evidence="3 4">
    <name type="scientific">Aaosphaeria arxii CBS 175.79</name>
    <dbReference type="NCBI Taxonomy" id="1450172"/>
    <lineage>
        <taxon>Eukaryota</taxon>
        <taxon>Fungi</taxon>
        <taxon>Dikarya</taxon>
        <taxon>Ascomycota</taxon>
        <taxon>Pezizomycotina</taxon>
        <taxon>Dothideomycetes</taxon>
        <taxon>Pleosporomycetidae</taxon>
        <taxon>Pleosporales</taxon>
        <taxon>Pleosporales incertae sedis</taxon>
        <taxon>Aaosphaeria</taxon>
    </lineage>
</organism>
<feature type="compositionally biased region" description="Acidic residues" evidence="1">
    <location>
        <begin position="221"/>
        <end position="230"/>
    </location>
</feature>
<dbReference type="EMBL" id="ML978074">
    <property type="protein sequence ID" value="KAF2011708.1"/>
    <property type="molecule type" value="Genomic_DNA"/>
</dbReference>
<dbReference type="GeneID" id="54291557"/>
<evidence type="ECO:0000259" key="2">
    <source>
        <dbReference type="SMART" id="SM00731"/>
    </source>
</evidence>
<dbReference type="InterPro" id="IPR035240">
    <property type="entry name" value="SprT_Zn_ribbon"/>
</dbReference>
<feature type="compositionally biased region" description="Pro residues" evidence="1">
    <location>
        <begin position="331"/>
        <end position="345"/>
    </location>
</feature>
<dbReference type="SMART" id="SM00731">
    <property type="entry name" value="SprT"/>
    <property type="match status" value="1"/>
</dbReference>
<dbReference type="GO" id="GO:0006950">
    <property type="term" value="P:response to stress"/>
    <property type="evidence" value="ECO:0007669"/>
    <property type="project" value="UniProtKB-ARBA"/>
</dbReference>
<feature type="compositionally biased region" description="Low complexity" evidence="1">
    <location>
        <begin position="24"/>
        <end position="43"/>
    </location>
</feature>
<feature type="compositionally biased region" description="Acidic residues" evidence="1">
    <location>
        <begin position="160"/>
        <end position="185"/>
    </location>
</feature>
<dbReference type="Pfam" id="PF17283">
    <property type="entry name" value="Zn_ribbon_SprT"/>
    <property type="match status" value="1"/>
</dbReference>
<dbReference type="Pfam" id="PF10263">
    <property type="entry name" value="SprT-like"/>
    <property type="match status" value="1"/>
</dbReference>
<evidence type="ECO:0000256" key="1">
    <source>
        <dbReference type="SAM" id="MobiDB-lite"/>
    </source>
</evidence>
<feature type="domain" description="SprT-like" evidence="2">
    <location>
        <begin position="465"/>
        <end position="647"/>
    </location>
</feature>
<dbReference type="PANTHER" id="PTHR23099">
    <property type="entry name" value="TRANSCRIPTIONAL REGULATOR"/>
    <property type="match status" value="1"/>
</dbReference>
<name>A0A6A5XF18_9PLEO</name>
<sequence>MQPVPSPTLPENSSSPDETPILAPPSTASRTTRSSPRKSSTESPTKRELRYTWQDNEDLILVPKVPASIAGQSQTPRRQRILKPVASNSRLLRRLSDESLATPEPKARVRGLDNGDGFGERKSNLYARNLAKTVARSKVKNKSQDFAMREGKIEIRVDEDTVLDEDEEPDQSLWCGDDDETEEKEEVVVEKESEESEEEDDEPIIDARTRRTPARTRVVVEDDSDSDSDVFYETQEDKRGNSEPLSEPQSTLDTTAPRIPFQKGSSAVSDWAQDVVDLTSSPELPQHSVFLPPTRNTSLEPKSRPMSSHSDDVDAMLYFSPTPKKLKSPRKAPPVSRPSTPPQPVSPSKLVSPSKRKPRIPSAADLRPSLDGFWNPEVVNDWNDKHSPSKPLVSPRKQKWLQALEQGVHTSNSISIDSDGELSDASLPSPSTSPRKKSSQSPVKKPTSGTSPTVSQLRAQRKAFSDQKHSLAEAFLTKLDTTITSGRIAALTTSTGGIQLLWSKTLKTTAGRANWRREQIRTRTGPNPGDIKTTIHHHCSIELAEKVIDDVSRLYNVLAHEYCHLTTFMISNVRNNPHGAEFKAWARQVSDAFQDDGVEVTTKHSYQIAYKYVWQCVGCGYEFKRHSKSVDPLRHSCGKCKGRLVQTKPTPRGGGATTMEKGGEKVVKPKSEYQIFVKENFKRVKADLEREGKDAQMGKVMEVVAREYRTWKEKKMEKQVDEVELALEGLKL</sequence>
<feature type="compositionally biased region" description="Polar residues" evidence="1">
    <location>
        <begin position="447"/>
        <end position="458"/>
    </location>
</feature>
<feature type="region of interest" description="Disordered" evidence="1">
    <location>
        <begin position="156"/>
        <end position="394"/>
    </location>
</feature>
<feature type="compositionally biased region" description="Polar residues" evidence="1">
    <location>
        <begin position="294"/>
        <end position="308"/>
    </location>
</feature>
<feature type="region of interest" description="Disordered" evidence="1">
    <location>
        <begin position="94"/>
        <end position="115"/>
    </location>
</feature>
<feature type="compositionally biased region" description="Basic and acidic residues" evidence="1">
    <location>
        <begin position="105"/>
        <end position="115"/>
    </location>
</feature>
<feature type="compositionally biased region" description="Polar residues" evidence="1">
    <location>
        <begin position="243"/>
        <end position="254"/>
    </location>
</feature>
<dbReference type="Proteomes" id="UP000799778">
    <property type="component" value="Unassembled WGS sequence"/>
</dbReference>
<evidence type="ECO:0000313" key="4">
    <source>
        <dbReference type="Proteomes" id="UP000799778"/>
    </source>
</evidence>
<gene>
    <name evidence="3" type="ORF">BU24DRAFT_495839</name>
</gene>
<feature type="region of interest" description="Disordered" evidence="1">
    <location>
        <begin position="411"/>
        <end position="462"/>
    </location>
</feature>